<dbReference type="GO" id="GO:0008124">
    <property type="term" value="F:4-alpha-hydroxytetrahydrobiopterin dehydratase activity"/>
    <property type="evidence" value="ECO:0007669"/>
    <property type="project" value="UniProtKB-EC"/>
</dbReference>
<dbReference type="Gene3D" id="3.30.1360.20">
    <property type="entry name" value="Transcriptional coactivator/pterin dehydratase"/>
    <property type="match status" value="1"/>
</dbReference>
<evidence type="ECO:0000256" key="2">
    <source>
        <dbReference type="ARBA" id="ARBA00006472"/>
    </source>
</evidence>
<dbReference type="AlphaFoldDB" id="A0AA43M9V1"/>
<comment type="caution">
    <text evidence="5">The sequence shown here is derived from an EMBL/GenBank/DDBJ whole genome shotgun (WGS) entry which is preliminary data.</text>
</comment>
<accession>A0AA43M9V1</accession>
<dbReference type="PANTHER" id="PTHR12599:SF0">
    <property type="entry name" value="PTERIN-4-ALPHA-CARBINOLAMINE DEHYDRATASE"/>
    <property type="match status" value="1"/>
</dbReference>
<comment type="catalytic activity">
    <reaction evidence="1">
        <text>(4aS,6R)-4a-hydroxy-L-erythro-5,6,7,8-tetrahydrobiopterin = (6R)-L-erythro-6,7-dihydrobiopterin + H2O</text>
        <dbReference type="Rhea" id="RHEA:11920"/>
        <dbReference type="ChEBI" id="CHEBI:15377"/>
        <dbReference type="ChEBI" id="CHEBI:15642"/>
        <dbReference type="ChEBI" id="CHEBI:43120"/>
        <dbReference type="EC" id="4.2.1.96"/>
    </reaction>
</comment>
<evidence type="ECO:0000256" key="3">
    <source>
        <dbReference type="ARBA" id="ARBA00013252"/>
    </source>
</evidence>
<keyword evidence="4 5" id="KW-0456">Lyase</keyword>
<dbReference type="EMBL" id="JARXYA010000005">
    <property type="protein sequence ID" value="MDH6503974.1"/>
    <property type="molecule type" value="Genomic_DNA"/>
</dbReference>
<dbReference type="SUPFAM" id="SSF55248">
    <property type="entry name" value="PCD-like"/>
    <property type="match status" value="1"/>
</dbReference>
<proteinExistence type="inferred from homology"/>
<sequence>MTTHPKPTALAPHFDFQKVTPKWSLNPARTEITREFIFANFDYAFEFMTLCAQYAKEIDHHPDWSNSWNKVSVSLSTHSAKALTQLDILLAQAMEDAYQKVLANSK</sequence>
<dbReference type="RefSeq" id="WP_076023881.1">
    <property type="nucleotide sequence ID" value="NZ_JAQFIK010000004.1"/>
</dbReference>
<evidence type="ECO:0000256" key="4">
    <source>
        <dbReference type="ARBA" id="ARBA00023239"/>
    </source>
</evidence>
<evidence type="ECO:0000313" key="5">
    <source>
        <dbReference type="EMBL" id="MDH6503974.1"/>
    </source>
</evidence>
<dbReference type="InterPro" id="IPR036428">
    <property type="entry name" value="PCD_sf"/>
</dbReference>
<dbReference type="PANTHER" id="PTHR12599">
    <property type="entry name" value="PTERIN-4-ALPHA-CARBINOLAMINE DEHYDRATASE"/>
    <property type="match status" value="1"/>
</dbReference>
<gene>
    <name evidence="5" type="ORF">M2127_001278</name>
</gene>
<reference evidence="5" key="1">
    <citation type="submission" date="2023-04" db="EMBL/GenBank/DDBJ databases">
        <title>Genome Encyclopedia of Bacteria and Archaea VI: Functional Genomics of Type Strains.</title>
        <authorList>
            <person name="Whitman W."/>
        </authorList>
    </citation>
    <scope>NUCLEOTIDE SEQUENCE</scope>
    <source>
        <strain evidence="5">Enz.4-51</strain>
    </source>
</reference>
<name>A0AA43M9V1_9BURK</name>
<dbReference type="GeneID" id="83596168"/>
<keyword evidence="6" id="KW-1185">Reference proteome</keyword>
<evidence type="ECO:0000313" key="6">
    <source>
        <dbReference type="Proteomes" id="UP001161160"/>
    </source>
</evidence>
<evidence type="ECO:0000256" key="1">
    <source>
        <dbReference type="ARBA" id="ARBA00001554"/>
    </source>
</evidence>
<organism evidence="5 6">
    <name type="scientific">Polynucleobacter sphagniphilus</name>
    <dbReference type="NCBI Taxonomy" id="1743169"/>
    <lineage>
        <taxon>Bacteria</taxon>
        <taxon>Pseudomonadati</taxon>
        <taxon>Pseudomonadota</taxon>
        <taxon>Betaproteobacteria</taxon>
        <taxon>Burkholderiales</taxon>
        <taxon>Burkholderiaceae</taxon>
        <taxon>Polynucleobacter</taxon>
    </lineage>
</organism>
<comment type="similarity">
    <text evidence="2">Belongs to the pterin-4-alpha-carbinolamine dehydratase family.</text>
</comment>
<dbReference type="Proteomes" id="UP001161160">
    <property type="component" value="Unassembled WGS sequence"/>
</dbReference>
<dbReference type="Pfam" id="PF01329">
    <property type="entry name" value="Pterin_4a"/>
    <property type="match status" value="1"/>
</dbReference>
<dbReference type="InterPro" id="IPR001533">
    <property type="entry name" value="Pterin_deHydtase"/>
</dbReference>
<protein>
    <recommendedName>
        <fullName evidence="3">4a-hydroxytetrahydrobiopterin dehydratase</fullName>
        <ecNumber evidence="3">4.2.1.96</ecNumber>
    </recommendedName>
</protein>
<dbReference type="EC" id="4.2.1.96" evidence="3"/>
<dbReference type="GO" id="GO:0006729">
    <property type="term" value="P:tetrahydrobiopterin biosynthetic process"/>
    <property type="evidence" value="ECO:0007669"/>
    <property type="project" value="InterPro"/>
</dbReference>